<comment type="caution">
    <text evidence="1">The sequence shown here is derived from an EMBL/GenBank/DDBJ whole genome shotgun (WGS) entry which is preliminary data.</text>
</comment>
<dbReference type="Proteomes" id="UP001598130">
    <property type="component" value="Unassembled WGS sequence"/>
</dbReference>
<name>A0ABW6CIF3_9CAUL</name>
<protein>
    <submittedName>
        <fullName evidence="1">Uncharacterized protein</fullName>
    </submittedName>
</protein>
<reference evidence="1 2" key="1">
    <citation type="submission" date="2022-09" db="EMBL/GenBank/DDBJ databases">
        <title>New species of Phenylobacterium.</title>
        <authorList>
            <person name="Mieszkin S."/>
        </authorList>
    </citation>
    <scope>NUCLEOTIDE SEQUENCE [LARGE SCALE GENOMIC DNA]</scope>
    <source>
        <strain evidence="1 2">HK31-G</strain>
    </source>
</reference>
<dbReference type="EMBL" id="JAOTJD010000003">
    <property type="protein sequence ID" value="MFD3262854.1"/>
    <property type="molecule type" value="Genomic_DNA"/>
</dbReference>
<evidence type="ECO:0000313" key="2">
    <source>
        <dbReference type="Proteomes" id="UP001598130"/>
    </source>
</evidence>
<dbReference type="RefSeq" id="WP_377367339.1">
    <property type="nucleotide sequence ID" value="NZ_JAOTJD010000003.1"/>
</dbReference>
<accession>A0ABW6CIF3</accession>
<keyword evidence="2" id="KW-1185">Reference proteome</keyword>
<evidence type="ECO:0000313" key="1">
    <source>
        <dbReference type="EMBL" id="MFD3262854.1"/>
    </source>
</evidence>
<organism evidence="1 2">
    <name type="scientific">Phenylobacterium ferrooxidans</name>
    <dbReference type="NCBI Taxonomy" id="2982689"/>
    <lineage>
        <taxon>Bacteria</taxon>
        <taxon>Pseudomonadati</taxon>
        <taxon>Pseudomonadota</taxon>
        <taxon>Alphaproteobacteria</taxon>
        <taxon>Caulobacterales</taxon>
        <taxon>Caulobacteraceae</taxon>
        <taxon>Phenylobacterium</taxon>
    </lineage>
</organism>
<sequence length="62" mass="6253">MLSLSTAAGFSHSISDGCWSWATFPPDGRTRASGAAGARAMAAAEIVPDICQAWTRGAAVAA</sequence>
<gene>
    <name evidence="1" type="ORF">OCL97_02615</name>
</gene>
<proteinExistence type="predicted"/>